<organism evidence="1 2">
    <name type="scientific">Paraliobacillus ryukyuensis</name>
    <dbReference type="NCBI Taxonomy" id="200904"/>
    <lineage>
        <taxon>Bacteria</taxon>
        <taxon>Bacillati</taxon>
        <taxon>Bacillota</taxon>
        <taxon>Bacilli</taxon>
        <taxon>Bacillales</taxon>
        <taxon>Bacillaceae</taxon>
        <taxon>Paraliobacillus</taxon>
    </lineage>
</organism>
<name>A0A366EG45_9BACI</name>
<dbReference type="STRING" id="200904.GCA_900168775_02410"/>
<protein>
    <submittedName>
        <fullName evidence="1">Uncharacterized protein</fullName>
    </submittedName>
</protein>
<reference evidence="1 2" key="1">
    <citation type="submission" date="2018-06" db="EMBL/GenBank/DDBJ databases">
        <title>Genomic Encyclopedia of Type Strains, Phase IV (KMG-IV): sequencing the most valuable type-strain genomes for metagenomic binning, comparative biology and taxonomic classification.</title>
        <authorList>
            <person name="Goeker M."/>
        </authorList>
    </citation>
    <scope>NUCLEOTIDE SEQUENCE [LARGE SCALE GENOMIC DNA]</scope>
    <source>
        <strain evidence="1 2">DSM 15140</strain>
    </source>
</reference>
<dbReference type="EMBL" id="QNRI01000001">
    <property type="protein sequence ID" value="RBP01298.1"/>
    <property type="molecule type" value="Genomic_DNA"/>
</dbReference>
<proteinExistence type="predicted"/>
<sequence length="57" mass="6537">MRVTDKQNMSNQTTTEFGVDFHRLPALKADQSPLTITSELGIQSEEIKLFKEKLKRS</sequence>
<dbReference type="AlphaFoldDB" id="A0A366EG45"/>
<dbReference type="RefSeq" id="WP_170126138.1">
    <property type="nucleotide sequence ID" value="NZ_BAABQN010000001.1"/>
</dbReference>
<dbReference type="Proteomes" id="UP000252254">
    <property type="component" value="Unassembled WGS sequence"/>
</dbReference>
<gene>
    <name evidence="1" type="ORF">DES48_10125</name>
</gene>
<comment type="caution">
    <text evidence="1">The sequence shown here is derived from an EMBL/GenBank/DDBJ whole genome shotgun (WGS) entry which is preliminary data.</text>
</comment>
<evidence type="ECO:0000313" key="2">
    <source>
        <dbReference type="Proteomes" id="UP000252254"/>
    </source>
</evidence>
<accession>A0A366EG45</accession>
<keyword evidence="2" id="KW-1185">Reference proteome</keyword>
<evidence type="ECO:0000313" key="1">
    <source>
        <dbReference type="EMBL" id="RBP01298.1"/>
    </source>
</evidence>